<accession>A0ACD3B1W0</accession>
<dbReference type="EMBL" id="ML208290">
    <property type="protein sequence ID" value="TFK72013.1"/>
    <property type="molecule type" value="Genomic_DNA"/>
</dbReference>
<gene>
    <name evidence="1" type="ORF">BDN72DRAFT_388022</name>
</gene>
<organism evidence="1 2">
    <name type="scientific">Pluteus cervinus</name>
    <dbReference type="NCBI Taxonomy" id="181527"/>
    <lineage>
        <taxon>Eukaryota</taxon>
        <taxon>Fungi</taxon>
        <taxon>Dikarya</taxon>
        <taxon>Basidiomycota</taxon>
        <taxon>Agaricomycotina</taxon>
        <taxon>Agaricomycetes</taxon>
        <taxon>Agaricomycetidae</taxon>
        <taxon>Agaricales</taxon>
        <taxon>Pluteineae</taxon>
        <taxon>Pluteaceae</taxon>
        <taxon>Pluteus</taxon>
    </lineage>
</organism>
<sequence>MHAPQSGGILSCEKARLDKRFQDTREKKASYAAKLRRFITSQVGLVRRDPRYSRQEGDPGAQRYCIPWTQGPLKEGSLSLNSIHQDIQIAAFALTYRITGERLPFLKSVCLQFSFAFSKVIVLFLTWIVHVSLKRYYGLEWCLLTHIDPGDYLLSSRVFTLTFS</sequence>
<protein>
    <submittedName>
        <fullName evidence="1">Uncharacterized protein</fullName>
    </submittedName>
</protein>
<name>A0ACD3B1W0_9AGAR</name>
<dbReference type="Proteomes" id="UP000308600">
    <property type="component" value="Unassembled WGS sequence"/>
</dbReference>
<proteinExistence type="predicted"/>
<evidence type="ECO:0000313" key="1">
    <source>
        <dbReference type="EMBL" id="TFK72013.1"/>
    </source>
</evidence>
<keyword evidence="2" id="KW-1185">Reference proteome</keyword>
<reference evidence="1 2" key="1">
    <citation type="journal article" date="2019" name="Nat. Ecol. Evol.">
        <title>Megaphylogeny resolves global patterns of mushroom evolution.</title>
        <authorList>
            <person name="Varga T."/>
            <person name="Krizsan K."/>
            <person name="Foldi C."/>
            <person name="Dima B."/>
            <person name="Sanchez-Garcia M."/>
            <person name="Sanchez-Ramirez S."/>
            <person name="Szollosi G.J."/>
            <person name="Szarkandi J.G."/>
            <person name="Papp V."/>
            <person name="Albert L."/>
            <person name="Andreopoulos W."/>
            <person name="Angelini C."/>
            <person name="Antonin V."/>
            <person name="Barry K.W."/>
            <person name="Bougher N.L."/>
            <person name="Buchanan P."/>
            <person name="Buyck B."/>
            <person name="Bense V."/>
            <person name="Catcheside P."/>
            <person name="Chovatia M."/>
            <person name="Cooper J."/>
            <person name="Damon W."/>
            <person name="Desjardin D."/>
            <person name="Finy P."/>
            <person name="Geml J."/>
            <person name="Haridas S."/>
            <person name="Hughes K."/>
            <person name="Justo A."/>
            <person name="Karasinski D."/>
            <person name="Kautmanova I."/>
            <person name="Kiss B."/>
            <person name="Kocsube S."/>
            <person name="Kotiranta H."/>
            <person name="LaButti K.M."/>
            <person name="Lechner B.E."/>
            <person name="Liimatainen K."/>
            <person name="Lipzen A."/>
            <person name="Lukacs Z."/>
            <person name="Mihaltcheva S."/>
            <person name="Morgado L.N."/>
            <person name="Niskanen T."/>
            <person name="Noordeloos M.E."/>
            <person name="Ohm R.A."/>
            <person name="Ortiz-Santana B."/>
            <person name="Ovrebo C."/>
            <person name="Racz N."/>
            <person name="Riley R."/>
            <person name="Savchenko A."/>
            <person name="Shiryaev A."/>
            <person name="Soop K."/>
            <person name="Spirin V."/>
            <person name="Szebenyi C."/>
            <person name="Tomsovsky M."/>
            <person name="Tulloss R.E."/>
            <person name="Uehling J."/>
            <person name="Grigoriev I.V."/>
            <person name="Vagvolgyi C."/>
            <person name="Papp T."/>
            <person name="Martin F.M."/>
            <person name="Miettinen O."/>
            <person name="Hibbett D.S."/>
            <person name="Nagy L.G."/>
        </authorList>
    </citation>
    <scope>NUCLEOTIDE SEQUENCE [LARGE SCALE GENOMIC DNA]</scope>
    <source>
        <strain evidence="1 2">NL-1719</strain>
    </source>
</reference>
<evidence type="ECO:0000313" key="2">
    <source>
        <dbReference type="Proteomes" id="UP000308600"/>
    </source>
</evidence>